<organism evidence="2 3">
    <name type="scientific">Geomobilimonas luticola</name>
    <dbReference type="NCBI Taxonomy" id="1114878"/>
    <lineage>
        <taxon>Bacteria</taxon>
        <taxon>Pseudomonadati</taxon>
        <taxon>Thermodesulfobacteriota</taxon>
        <taxon>Desulfuromonadia</taxon>
        <taxon>Geobacterales</taxon>
        <taxon>Geobacteraceae</taxon>
        <taxon>Geomobilimonas</taxon>
    </lineage>
</organism>
<keyword evidence="1" id="KW-0472">Membrane</keyword>
<sequence>MNMNKTIEILKKPAVILGTFILFKGTQTVYAYATGVRPGRLPTLHLLAFVVMAAVSYFAIKGKKTAEWIMGLYLLAQIITVFWAVFLIPTEQLLLKVTAIILSTYFVYGGWIIVKIAKDKT</sequence>
<evidence type="ECO:0000313" key="3">
    <source>
        <dbReference type="Proteomes" id="UP000756860"/>
    </source>
</evidence>
<dbReference type="Proteomes" id="UP000756860">
    <property type="component" value="Unassembled WGS sequence"/>
</dbReference>
<keyword evidence="1" id="KW-0812">Transmembrane</keyword>
<feature type="transmembrane region" description="Helical" evidence="1">
    <location>
        <begin position="41"/>
        <end position="60"/>
    </location>
</feature>
<dbReference type="RefSeq" id="WP_214176107.1">
    <property type="nucleotide sequence ID" value="NZ_JAHCVK010000007.1"/>
</dbReference>
<gene>
    <name evidence="2" type="ORF">KI810_13610</name>
</gene>
<protein>
    <submittedName>
        <fullName evidence="2">Uncharacterized protein</fullName>
    </submittedName>
</protein>
<accession>A0ABS5SFF1</accession>
<keyword evidence="3" id="KW-1185">Reference proteome</keyword>
<keyword evidence="1" id="KW-1133">Transmembrane helix</keyword>
<comment type="caution">
    <text evidence="2">The sequence shown here is derived from an EMBL/GenBank/DDBJ whole genome shotgun (WGS) entry which is preliminary data.</text>
</comment>
<name>A0ABS5SFF1_9BACT</name>
<feature type="transmembrane region" description="Helical" evidence="1">
    <location>
        <begin position="94"/>
        <end position="114"/>
    </location>
</feature>
<reference evidence="2 3" key="1">
    <citation type="submission" date="2021-05" db="EMBL/GenBank/DDBJ databases">
        <title>The draft genome of Geobacter luticola JCM 17780.</title>
        <authorList>
            <person name="Xu Z."/>
            <person name="Masuda Y."/>
            <person name="Itoh H."/>
            <person name="Senoo K."/>
        </authorList>
    </citation>
    <scope>NUCLEOTIDE SEQUENCE [LARGE SCALE GENOMIC DNA]</scope>
    <source>
        <strain evidence="2 3">JCM 17780</strain>
    </source>
</reference>
<evidence type="ECO:0000256" key="1">
    <source>
        <dbReference type="SAM" id="Phobius"/>
    </source>
</evidence>
<evidence type="ECO:0000313" key="2">
    <source>
        <dbReference type="EMBL" id="MBT0654098.1"/>
    </source>
</evidence>
<dbReference type="EMBL" id="JAHCVK010000007">
    <property type="protein sequence ID" value="MBT0654098.1"/>
    <property type="molecule type" value="Genomic_DNA"/>
</dbReference>
<proteinExistence type="predicted"/>
<feature type="transmembrane region" description="Helical" evidence="1">
    <location>
        <begin position="72"/>
        <end position="88"/>
    </location>
</feature>